<reference evidence="2 3" key="1">
    <citation type="submission" date="2024-10" db="EMBL/GenBank/DDBJ databases">
        <title>Updated reference genomes for cyclostephanoid diatoms.</title>
        <authorList>
            <person name="Roberts W.R."/>
            <person name="Alverson A.J."/>
        </authorList>
    </citation>
    <scope>NUCLEOTIDE SEQUENCE [LARGE SCALE GENOMIC DNA]</scope>
    <source>
        <strain evidence="2 3">AJA276-08</strain>
    </source>
</reference>
<dbReference type="Proteomes" id="UP001530315">
    <property type="component" value="Unassembled WGS sequence"/>
</dbReference>
<keyword evidence="3" id="KW-1185">Reference proteome</keyword>
<protein>
    <submittedName>
        <fullName evidence="2">Uncharacterized protein</fullName>
    </submittedName>
</protein>
<name>A0ABD3QSG6_9STRA</name>
<evidence type="ECO:0000313" key="2">
    <source>
        <dbReference type="EMBL" id="KAL3802476.1"/>
    </source>
</evidence>
<evidence type="ECO:0000256" key="1">
    <source>
        <dbReference type="SAM" id="MobiDB-lite"/>
    </source>
</evidence>
<evidence type="ECO:0000313" key="3">
    <source>
        <dbReference type="Proteomes" id="UP001530315"/>
    </source>
</evidence>
<organism evidence="2 3">
    <name type="scientific">Stephanodiscus triporus</name>
    <dbReference type="NCBI Taxonomy" id="2934178"/>
    <lineage>
        <taxon>Eukaryota</taxon>
        <taxon>Sar</taxon>
        <taxon>Stramenopiles</taxon>
        <taxon>Ochrophyta</taxon>
        <taxon>Bacillariophyta</taxon>
        <taxon>Coscinodiscophyceae</taxon>
        <taxon>Thalassiosirophycidae</taxon>
        <taxon>Stephanodiscales</taxon>
        <taxon>Stephanodiscaceae</taxon>
        <taxon>Stephanodiscus</taxon>
    </lineage>
</organism>
<feature type="region of interest" description="Disordered" evidence="1">
    <location>
        <begin position="143"/>
        <end position="173"/>
    </location>
</feature>
<accession>A0ABD3QSG6</accession>
<proteinExistence type="predicted"/>
<dbReference type="EMBL" id="JALLAZ020000146">
    <property type="protein sequence ID" value="KAL3802476.1"/>
    <property type="molecule type" value="Genomic_DNA"/>
</dbReference>
<gene>
    <name evidence="2" type="ORF">ACHAW5_009735</name>
</gene>
<comment type="caution">
    <text evidence="2">The sequence shown here is derived from an EMBL/GenBank/DDBJ whole genome shotgun (WGS) entry which is preliminary data.</text>
</comment>
<dbReference type="AlphaFoldDB" id="A0ABD3QSG6"/>
<sequence length="173" mass="19481">MDRLDKEFSYPVDYKEILIAFFLKHDAEQTKEAEEILNKCVGKEAILFSVLAFKYDTSNALNSVFKERLKSVQPMDHISLLKLYLSVFHPACLSDATSMLEQCKGAENELFSRLLAKFRACNPLYIFDDIGKGSSLIREDGCSPIPRKQVRSPAVTPEAKPTEHIPQSPAVTP</sequence>